<organism evidence="4 5">
    <name type="scientific">Endocarpon pusillum (strain Z07020 / HMAS-L-300199)</name>
    <name type="common">Lichen-forming fungus</name>
    <dbReference type="NCBI Taxonomy" id="1263415"/>
    <lineage>
        <taxon>Eukaryota</taxon>
        <taxon>Fungi</taxon>
        <taxon>Dikarya</taxon>
        <taxon>Ascomycota</taxon>
        <taxon>Pezizomycotina</taxon>
        <taxon>Eurotiomycetes</taxon>
        <taxon>Chaetothyriomycetidae</taxon>
        <taxon>Verrucariales</taxon>
        <taxon>Verrucariaceae</taxon>
        <taxon>Endocarpon</taxon>
    </lineage>
</organism>
<evidence type="ECO:0000259" key="3">
    <source>
        <dbReference type="SMART" id="SM00198"/>
    </source>
</evidence>
<dbReference type="InterPro" id="IPR035940">
    <property type="entry name" value="CAP_sf"/>
</dbReference>
<feature type="chain" id="PRO_5004610007" description="SCP domain-containing protein" evidence="2">
    <location>
        <begin position="18"/>
        <end position="329"/>
    </location>
</feature>
<dbReference type="SMART" id="SM00198">
    <property type="entry name" value="SCP"/>
    <property type="match status" value="1"/>
</dbReference>
<dbReference type="InterPro" id="IPR001283">
    <property type="entry name" value="CRISP-related"/>
</dbReference>
<feature type="signal peptide" evidence="2">
    <location>
        <begin position="1"/>
        <end position="17"/>
    </location>
</feature>
<gene>
    <name evidence="4" type="ORF">EPUS_03241</name>
</gene>
<reference evidence="5" key="1">
    <citation type="journal article" date="2014" name="BMC Genomics">
        <title>Genome characteristics reveal the impact of lichenization on lichen-forming fungus Endocarpon pusillum Hedwig (Verrucariales, Ascomycota).</title>
        <authorList>
            <person name="Wang Y.-Y."/>
            <person name="Liu B."/>
            <person name="Zhang X.-Y."/>
            <person name="Zhou Q.-M."/>
            <person name="Zhang T."/>
            <person name="Li H."/>
            <person name="Yu Y.-F."/>
            <person name="Zhang X.-L."/>
            <person name="Hao X.-Y."/>
            <person name="Wang M."/>
            <person name="Wang L."/>
            <person name="Wei J.-C."/>
        </authorList>
    </citation>
    <scope>NUCLEOTIDE SEQUENCE [LARGE SCALE GENOMIC DNA]</scope>
    <source>
        <strain evidence="5">Z07020 / HMAS-L-300199</strain>
    </source>
</reference>
<evidence type="ECO:0000313" key="5">
    <source>
        <dbReference type="Proteomes" id="UP000019373"/>
    </source>
</evidence>
<dbReference type="OMA" id="VANNDHW"/>
<evidence type="ECO:0000256" key="2">
    <source>
        <dbReference type="SAM" id="SignalP"/>
    </source>
</evidence>
<keyword evidence="5" id="KW-1185">Reference proteome</keyword>
<dbReference type="InterPro" id="IPR014044">
    <property type="entry name" value="CAP_dom"/>
</dbReference>
<dbReference type="SUPFAM" id="SSF55797">
    <property type="entry name" value="PR-1-like"/>
    <property type="match status" value="1"/>
</dbReference>
<proteinExistence type="predicted"/>
<dbReference type="PANTHER" id="PTHR10334">
    <property type="entry name" value="CYSTEINE-RICH SECRETORY PROTEIN-RELATED"/>
    <property type="match status" value="1"/>
</dbReference>
<keyword evidence="2" id="KW-0732">Signal</keyword>
<dbReference type="Gene3D" id="3.40.33.10">
    <property type="entry name" value="CAP"/>
    <property type="match status" value="1"/>
</dbReference>
<dbReference type="AlphaFoldDB" id="U1GBD3"/>
<accession>U1GBD3</accession>
<dbReference type="HOGENOM" id="CLU_035730_5_0_1"/>
<protein>
    <recommendedName>
        <fullName evidence="3">SCP domain-containing protein</fullName>
    </recommendedName>
</protein>
<feature type="compositionally biased region" description="Pro residues" evidence="1">
    <location>
        <begin position="112"/>
        <end position="124"/>
    </location>
</feature>
<feature type="compositionally biased region" description="Low complexity" evidence="1">
    <location>
        <begin position="81"/>
        <end position="98"/>
    </location>
</feature>
<feature type="compositionally biased region" description="Low complexity" evidence="1">
    <location>
        <begin position="148"/>
        <end position="163"/>
    </location>
</feature>
<dbReference type="Pfam" id="PF00188">
    <property type="entry name" value="CAP"/>
    <property type="match status" value="1"/>
</dbReference>
<feature type="region of interest" description="Disordered" evidence="1">
    <location>
        <begin position="51"/>
        <end position="163"/>
    </location>
</feature>
<dbReference type="OrthoDB" id="337038at2759"/>
<feature type="domain" description="SCP" evidence="3">
    <location>
        <begin position="163"/>
        <end position="313"/>
    </location>
</feature>
<dbReference type="PROSITE" id="PS01009">
    <property type="entry name" value="CRISP_1"/>
    <property type="match status" value="1"/>
</dbReference>
<dbReference type="InterPro" id="IPR018244">
    <property type="entry name" value="Allrgn_V5/Tpx1_CS"/>
</dbReference>
<name>U1GBD3_ENDPU</name>
<evidence type="ECO:0000256" key="1">
    <source>
        <dbReference type="SAM" id="MobiDB-lite"/>
    </source>
</evidence>
<dbReference type="Proteomes" id="UP000019373">
    <property type="component" value="Unassembled WGS sequence"/>
</dbReference>
<evidence type="ECO:0000313" key="4">
    <source>
        <dbReference type="EMBL" id="ERF74857.1"/>
    </source>
</evidence>
<dbReference type="GeneID" id="19238287"/>
<dbReference type="RefSeq" id="XP_007787861.1">
    <property type="nucleotide sequence ID" value="XM_007789671.1"/>
</dbReference>
<dbReference type="PRINTS" id="PR00837">
    <property type="entry name" value="V5TPXLIKE"/>
</dbReference>
<dbReference type="EMBL" id="KE720866">
    <property type="protein sequence ID" value="ERF74857.1"/>
    <property type="molecule type" value="Genomic_DNA"/>
</dbReference>
<sequence length="329" mass="34523">MRSSIILTSLLATLAVATPVEKRYLTTEVEIHTVWTTVTKAEAAPTAFSNVDAEDSYNDNDRGRGRGRGRGRHGSSPAVDEPTPVLSSSEVVVPTSTPQPASSSNREAPIPSDEPAPTSEPAPTPVTSDSNKGVSASAPAPSAPAPSAPAASSPAPVPAVGSSYGQKILDQHNIHRANHTNTGPLTWSDKLAATALKIANSCVYAHDTATDKSQYGQGYGQNIGAGSPPEDVPAMITNGMYNDEAPAYEGLYGQDDPDMSNFHAWGHFSQIVWRNTKEVGCATVKCNSLQNIGGNIRPYFTVCNYSPPGNFGGEYTNVGTRLGKPTVSI</sequence>
<dbReference type="CDD" id="cd05380">
    <property type="entry name" value="CAP_euk"/>
    <property type="match status" value="1"/>
</dbReference>
<dbReference type="GO" id="GO:0005576">
    <property type="term" value="C:extracellular region"/>
    <property type="evidence" value="ECO:0007669"/>
    <property type="project" value="InterPro"/>
</dbReference>
<dbReference type="eggNOG" id="KOG3017">
    <property type="taxonomic scope" value="Eukaryota"/>
</dbReference>